<accession>A0A2N9GSS9</accession>
<evidence type="ECO:0000259" key="5">
    <source>
        <dbReference type="Pfam" id="PF17177"/>
    </source>
</evidence>
<feature type="repeat" description="PPR" evidence="3">
    <location>
        <begin position="429"/>
        <end position="463"/>
    </location>
</feature>
<dbReference type="Gene3D" id="1.25.40.10">
    <property type="entry name" value="Tetratricopeptide repeat domain"/>
    <property type="match status" value="5"/>
</dbReference>
<dbReference type="EMBL" id="OIVN01002291">
    <property type="protein sequence ID" value="SPD02324.1"/>
    <property type="molecule type" value="Genomic_DNA"/>
</dbReference>
<feature type="repeat" description="PPR" evidence="3">
    <location>
        <begin position="324"/>
        <end position="358"/>
    </location>
</feature>
<name>A0A2N9GSS9_FAGSY</name>
<reference evidence="6" key="1">
    <citation type="submission" date="2018-02" db="EMBL/GenBank/DDBJ databases">
        <authorList>
            <person name="Cohen D.B."/>
            <person name="Kent A.D."/>
        </authorList>
    </citation>
    <scope>NUCLEOTIDE SEQUENCE</scope>
</reference>
<feature type="repeat" description="PPR" evidence="3">
    <location>
        <begin position="394"/>
        <end position="428"/>
    </location>
</feature>
<sequence length="718" mass="81586">MAPQPPIPKPQNKFNFIYGHRKPSQNRPTVRGGLFSNRQSLSLTKTQTPKPQPFDLHNWDPHFLPQSSTTPHTFNNNSSLFRLSPIARFIADSFRKNQNRWGSPVVSELNKLRRVTPNLVAEVLKLQSDPTLASKFFHWASKQKGFHHNFASYNALAYCLNRSNRFRSADQLPELMHSQGKPPTEKQFEILIRMHSDANRPLRLFYVYQKMKKFEVKPRVFLYNRIIDGLMKNSQVDLALSVYEDFRNDGLVEESVTFMILIKGLCKAGRIDEMLKILIRMREDLCKPDVFAYTAMVKVLVSEGNLDGCLRVWEEMRRDKVEPDAMAYTTLVTALCKDGRVERGYELFKEMKEKGCLIDRAIYGSLVEAFVADRKVGFACGLLKDMVDSGYRADLGIYNSIIKGLCGVKRVDKAYKLFQVTVQEDLEPDFVTVNPMLVSYAEMRSMDEFCKLLNQMQKLGFCVIDDLSKFFAFVIGKEERTMMAVEVFEDLKKRGYCSVSIYNILMGALHKKGELKKAMSLFDEMKESAFEPDSSTYSIAIACFVEMGDIKEACVCYNKIMEMSSVPNVAAYCALAKGLCNIGDIDAAMMLVRDCLANVMSGPMEFKYSLSVLHACKSGDAKVVEVLNEMMQQGCPPNEVIYCAIISGMCKHGTMEEARKVFLNLRDRKLLTEANMIVYDEMLIDHMKKKTADLVVSGLKFFGLESKLKAKGCTLLSS</sequence>
<feature type="compositionally biased region" description="Polar residues" evidence="4">
    <location>
        <begin position="36"/>
        <end position="49"/>
    </location>
</feature>
<gene>
    <name evidence="6" type="ORF">FSB_LOCUS30206</name>
</gene>
<dbReference type="NCBIfam" id="TIGR00756">
    <property type="entry name" value="PPR"/>
    <property type="match status" value="9"/>
</dbReference>
<dbReference type="PANTHER" id="PTHR47932:SF10">
    <property type="entry name" value="OS07G0179000 PROTEIN"/>
    <property type="match status" value="1"/>
</dbReference>
<feature type="region of interest" description="Disordered" evidence="4">
    <location>
        <begin position="21"/>
        <end position="54"/>
    </location>
</feature>
<protein>
    <recommendedName>
        <fullName evidence="5">PROP1-like PPR domain-containing protein</fullName>
    </recommendedName>
</protein>
<dbReference type="AlphaFoldDB" id="A0A2N9GSS9"/>
<dbReference type="SUPFAM" id="SSF48452">
    <property type="entry name" value="TPR-like"/>
    <property type="match status" value="1"/>
</dbReference>
<dbReference type="InterPro" id="IPR033443">
    <property type="entry name" value="PROP1-like_PPR_dom"/>
</dbReference>
<dbReference type="PANTHER" id="PTHR47932">
    <property type="entry name" value="ATPASE EXPRESSION PROTEIN 3"/>
    <property type="match status" value="1"/>
</dbReference>
<dbReference type="PROSITE" id="PS51375">
    <property type="entry name" value="PPR"/>
    <property type="match status" value="10"/>
</dbReference>
<evidence type="ECO:0000313" key="6">
    <source>
        <dbReference type="EMBL" id="SPD02324.1"/>
    </source>
</evidence>
<evidence type="ECO:0000256" key="3">
    <source>
        <dbReference type="PROSITE-ProRule" id="PRU00708"/>
    </source>
</evidence>
<organism evidence="6">
    <name type="scientific">Fagus sylvatica</name>
    <name type="common">Beechnut</name>
    <dbReference type="NCBI Taxonomy" id="28930"/>
    <lineage>
        <taxon>Eukaryota</taxon>
        <taxon>Viridiplantae</taxon>
        <taxon>Streptophyta</taxon>
        <taxon>Embryophyta</taxon>
        <taxon>Tracheophyta</taxon>
        <taxon>Spermatophyta</taxon>
        <taxon>Magnoliopsida</taxon>
        <taxon>eudicotyledons</taxon>
        <taxon>Gunneridae</taxon>
        <taxon>Pentapetalae</taxon>
        <taxon>rosids</taxon>
        <taxon>fabids</taxon>
        <taxon>Fagales</taxon>
        <taxon>Fagaceae</taxon>
        <taxon>Fagus</taxon>
    </lineage>
</organism>
<feature type="repeat" description="PPR" evidence="3">
    <location>
        <begin position="289"/>
        <end position="323"/>
    </location>
</feature>
<feature type="repeat" description="PPR" evidence="3">
    <location>
        <begin position="498"/>
        <end position="532"/>
    </location>
</feature>
<proteinExistence type="inferred from homology"/>
<feature type="domain" description="PROP1-like PPR" evidence="5">
    <location>
        <begin position="167"/>
        <end position="287"/>
    </location>
</feature>
<keyword evidence="2" id="KW-0677">Repeat</keyword>
<feature type="repeat" description="PPR" evidence="3">
    <location>
        <begin position="533"/>
        <end position="567"/>
    </location>
</feature>
<feature type="repeat" description="PPR" evidence="3">
    <location>
        <begin position="254"/>
        <end position="288"/>
    </location>
</feature>
<evidence type="ECO:0000256" key="4">
    <source>
        <dbReference type="SAM" id="MobiDB-lite"/>
    </source>
</evidence>
<feature type="repeat" description="PPR" evidence="3">
    <location>
        <begin position="638"/>
        <end position="672"/>
    </location>
</feature>
<dbReference type="Pfam" id="PF17177">
    <property type="entry name" value="PPR_long"/>
    <property type="match status" value="1"/>
</dbReference>
<dbReference type="Pfam" id="PF12854">
    <property type="entry name" value="PPR_1"/>
    <property type="match status" value="1"/>
</dbReference>
<evidence type="ECO:0000256" key="1">
    <source>
        <dbReference type="ARBA" id="ARBA00007626"/>
    </source>
</evidence>
<dbReference type="InterPro" id="IPR002885">
    <property type="entry name" value="PPR_rpt"/>
</dbReference>
<evidence type="ECO:0000256" key="2">
    <source>
        <dbReference type="ARBA" id="ARBA00022737"/>
    </source>
</evidence>
<feature type="repeat" description="PPR" evidence="3">
    <location>
        <begin position="219"/>
        <end position="253"/>
    </location>
</feature>
<comment type="similarity">
    <text evidence="1">Belongs to the PPR family. P subfamily.</text>
</comment>
<dbReference type="Pfam" id="PF01535">
    <property type="entry name" value="PPR"/>
    <property type="match status" value="3"/>
</dbReference>
<dbReference type="Pfam" id="PF13041">
    <property type="entry name" value="PPR_2"/>
    <property type="match status" value="2"/>
</dbReference>
<dbReference type="InterPro" id="IPR011990">
    <property type="entry name" value="TPR-like_helical_dom_sf"/>
</dbReference>
<feature type="repeat" description="PPR" evidence="3">
    <location>
        <begin position="149"/>
        <end position="183"/>
    </location>
</feature>